<sequence length="156" mass="17576">MRTWLLLSLLLLSILIHEAQGIRLRKGISLPDTDHRQHNIHQEFHPGMINNKGVKEVIQCKSKHCSGRIRKLTMTPISSTATITKNNKNEENKDHPKLKGSAINQKIGSKEENGLFVNSSSSKTTHEQGQAEPYPGILDIAEMDYSLARRKPPIHN</sequence>
<feature type="signal peptide" evidence="2">
    <location>
        <begin position="1"/>
        <end position="21"/>
    </location>
</feature>
<proteinExistence type="predicted"/>
<keyword evidence="2" id="KW-0732">Signal</keyword>
<gene>
    <name evidence="3" type="ORF">DH2020_010812</name>
</gene>
<feature type="compositionally biased region" description="Basic and acidic residues" evidence="1">
    <location>
        <begin position="87"/>
        <end position="97"/>
    </location>
</feature>
<dbReference type="Proteomes" id="UP001318860">
    <property type="component" value="Unassembled WGS sequence"/>
</dbReference>
<organism evidence="3 4">
    <name type="scientific">Rehmannia glutinosa</name>
    <name type="common">Chinese foxglove</name>
    <dbReference type="NCBI Taxonomy" id="99300"/>
    <lineage>
        <taxon>Eukaryota</taxon>
        <taxon>Viridiplantae</taxon>
        <taxon>Streptophyta</taxon>
        <taxon>Embryophyta</taxon>
        <taxon>Tracheophyta</taxon>
        <taxon>Spermatophyta</taxon>
        <taxon>Magnoliopsida</taxon>
        <taxon>eudicotyledons</taxon>
        <taxon>Gunneridae</taxon>
        <taxon>Pentapetalae</taxon>
        <taxon>asterids</taxon>
        <taxon>lamiids</taxon>
        <taxon>Lamiales</taxon>
        <taxon>Orobanchaceae</taxon>
        <taxon>Rehmannieae</taxon>
        <taxon>Rehmannia</taxon>
    </lineage>
</organism>
<evidence type="ECO:0000313" key="4">
    <source>
        <dbReference type="Proteomes" id="UP001318860"/>
    </source>
</evidence>
<dbReference type="Pfam" id="PF21529">
    <property type="entry name" value="GLV1-2"/>
    <property type="match status" value="1"/>
</dbReference>
<dbReference type="PANTHER" id="PTHR33743:SF19">
    <property type="entry name" value="PROTEIN GOLVEN 6"/>
    <property type="match status" value="1"/>
</dbReference>
<evidence type="ECO:0000256" key="2">
    <source>
        <dbReference type="SAM" id="SignalP"/>
    </source>
</evidence>
<protein>
    <submittedName>
        <fullName evidence="3">Uncharacterized protein</fullName>
    </submittedName>
</protein>
<dbReference type="InterPro" id="IPR049306">
    <property type="entry name" value="GLV1-2"/>
</dbReference>
<feature type="region of interest" description="Disordered" evidence="1">
    <location>
        <begin position="76"/>
        <end position="137"/>
    </location>
</feature>
<dbReference type="PANTHER" id="PTHR33743">
    <property type="entry name" value="PROTEIN GOLVEN 6-RELATED"/>
    <property type="match status" value="1"/>
</dbReference>
<accession>A0ABR0XBM8</accession>
<reference evidence="3 4" key="1">
    <citation type="journal article" date="2021" name="Comput. Struct. Biotechnol. J.">
        <title>De novo genome assembly of the potent medicinal plant Rehmannia glutinosa using nanopore technology.</title>
        <authorList>
            <person name="Ma L."/>
            <person name="Dong C."/>
            <person name="Song C."/>
            <person name="Wang X."/>
            <person name="Zheng X."/>
            <person name="Niu Y."/>
            <person name="Chen S."/>
            <person name="Feng W."/>
        </authorList>
    </citation>
    <scope>NUCLEOTIDE SEQUENCE [LARGE SCALE GENOMIC DNA]</scope>
    <source>
        <strain evidence="3">DH-2019</strain>
    </source>
</reference>
<keyword evidence="4" id="KW-1185">Reference proteome</keyword>
<dbReference type="EMBL" id="JABTTQ020000005">
    <property type="protein sequence ID" value="KAK6156564.1"/>
    <property type="molecule type" value="Genomic_DNA"/>
</dbReference>
<name>A0ABR0XBM8_REHGL</name>
<evidence type="ECO:0000313" key="3">
    <source>
        <dbReference type="EMBL" id="KAK6156564.1"/>
    </source>
</evidence>
<evidence type="ECO:0000256" key="1">
    <source>
        <dbReference type="SAM" id="MobiDB-lite"/>
    </source>
</evidence>
<comment type="caution">
    <text evidence="3">The sequence shown here is derived from an EMBL/GenBank/DDBJ whole genome shotgun (WGS) entry which is preliminary data.</text>
</comment>
<feature type="chain" id="PRO_5046459450" evidence="2">
    <location>
        <begin position="22"/>
        <end position="156"/>
    </location>
</feature>